<evidence type="ECO:0000256" key="5">
    <source>
        <dbReference type="RuleBase" id="RU003476"/>
    </source>
</evidence>
<evidence type="ECO:0000256" key="1">
    <source>
        <dbReference type="ARBA" id="ARBA00001946"/>
    </source>
</evidence>
<dbReference type="RefSeq" id="WP_127936559.1">
    <property type="nucleotide sequence ID" value="NZ_SAUN01000001.1"/>
</dbReference>
<dbReference type="PROSITE" id="PS00893">
    <property type="entry name" value="NUDIX_BOX"/>
    <property type="match status" value="1"/>
</dbReference>
<evidence type="ECO:0000313" key="8">
    <source>
        <dbReference type="Proteomes" id="UP000284824"/>
    </source>
</evidence>
<keyword evidence="3 5" id="KW-0378">Hydrolase</keyword>
<evidence type="ECO:0000259" key="6">
    <source>
        <dbReference type="PROSITE" id="PS51462"/>
    </source>
</evidence>
<dbReference type="SUPFAM" id="SSF55811">
    <property type="entry name" value="Nudix"/>
    <property type="match status" value="1"/>
</dbReference>
<keyword evidence="4" id="KW-0460">Magnesium</keyword>
<dbReference type="Gene3D" id="3.90.79.10">
    <property type="entry name" value="Nucleoside Triphosphate Pyrophosphohydrolase"/>
    <property type="match status" value="1"/>
</dbReference>
<dbReference type="GO" id="GO:0016787">
    <property type="term" value="F:hydrolase activity"/>
    <property type="evidence" value="ECO:0007669"/>
    <property type="project" value="UniProtKB-KW"/>
</dbReference>
<dbReference type="InterPro" id="IPR000086">
    <property type="entry name" value="NUDIX_hydrolase_dom"/>
</dbReference>
<comment type="similarity">
    <text evidence="2 5">Belongs to the Nudix hydrolase family.</text>
</comment>
<dbReference type="CDD" id="cd04685">
    <property type="entry name" value="NUDIX_Hydrolase"/>
    <property type="match status" value="1"/>
</dbReference>
<dbReference type="AlphaFoldDB" id="A0A438MHD0"/>
<proteinExistence type="inferred from homology"/>
<dbReference type="Pfam" id="PF00293">
    <property type="entry name" value="NUDIX"/>
    <property type="match status" value="1"/>
</dbReference>
<keyword evidence="8" id="KW-1185">Reference proteome</keyword>
<evidence type="ECO:0000256" key="3">
    <source>
        <dbReference type="ARBA" id="ARBA00022801"/>
    </source>
</evidence>
<dbReference type="InterPro" id="IPR020084">
    <property type="entry name" value="NUDIX_hydrolase_CS"/>
</dbReference>
<evidence type="ECO:0000256" key="4">
    <source>
        <dbReference type="ARBA" id="ARBA00022842"/>
    </source>
</evidence>
<comment type="caution">
    <text evidence="7">The sequence shown here is derived from an EMBL/GenBank/DDBJ whole genome shotgun (WGS) entry which is preliminary data.</text>
</comment>
<sequence length="167" mass="18847">MRTRRGARIVLLDRDERVLLIQHRNDGAIVVPGSPVRDLFWIPPGGGVEEGEDFLDAARRELVEETGLTDVEWGPCLWIRDVQVTWNGRPVHKQDRYFLARYRGSADDVSRARLDPGEQELIIELRWWSLEDLAGADGEALRPPGLPELLADVLAGRLPDGPRVLRA</sequence>
<dbReference type="OrthoDB" id="9804442at2"/>
<name>A0A438MHD0_9ACTN</name>
<dbReference type="InterPro" id="IPR020476">
    <property type="entry name" value="Nudix_hydrolase"/>
</dbReference>
<dbReference type="PANTHER" id="PTHR43046:SF12">
    <property type="entry name" value="GDP-MANNOSE MANNOSYL HYDROLASE"/>
    <property type="match status" value="1"/>
</dbReference>
<organism evidence="7 8">
    <name type="scientific">Nonomuraea polychroma</name>
    <dbReference type="NCBI Taxonomy" id="46176"/>
    <lineage>
        <taxon>Bacteria</taxon>
        <taxon>Bacillati</taxon>
        <taxon>Actinomycetota</taxon>
        <taxon>Actinomycetes</taxon>
        <taxon>Streptosporangiales</taxon>
        <taxon>Streptosporangiaceae</taxon>
        <taxon>Nonomuraea</taxon>
    </lineage>
</organism>
<reference evidence="7 8" key="1">
    <citation type="submission" date="2019-01" db="EMBL/GenBank/DDBJ databases">
        <title>Sequencing the genomes of 1000 actinobacteria strains.</title>
        <authorList>
            <person name="Klenk H.-P."/>
        </authorList>
    </citation>
    <scope>NUCLEOTIDE SEQUENCE [LARGE SCALE GENOMIC DNA]</scope>
    <source>
        <strain evidence="7 8">DSM 43925</strain>
    </source>
</reference>
<evidence type="ECO:0000256" key="2">
    <source>
        <dbReference type="ARBA" id="ARBA00005582"/>
    </source>
</evidence>
<dbReference type="InterPro" id="IPR015797">
    <property type="entry name" value="NUDIX_hydrolase-like_dom_sf"/>
</dbReference>
<dbReference type="EMBL" id="SAUN01000001">
    <property type="protein sequence ID" value="RVX44851.1"/>
    <property type="molecule type" value="Genomic_DNA"/>
</dbReference>
<evidence type="ECO:0000313" key="7">
    <source>
        <dbReference type="EMBL" id="RVX44851.1"/>
    </source>
</evidence>
<dbReference type="PRINTS" id="PR00502">
    <property type="entry name" value="NUDIXFAMILY"/>
</dbReference>
<protein>
    <submittedName>
        <fullName evidence="7">NUDIX domain-containing protein</fullName>
    </submittedName>
</protein>
<feature type="domain" description="Nudix hydrolase" evidence="6">
    <location>
        <begin position="2"/>
        <end position="150"/>
    </location>
</feature>
<dbReference type="PROSITE" id="PS51462">
    <property type="entry name" value="NUDIX"/>
    <property type="match status" value="1"/>
</dbReference>
<accession>A0A438MHD0</accession>
<comment type="cofactor">
    <cofactor evidence="1">
        <name>Mg(2+)</name>
        <dbReference type="ChEBI" id="CHEBI:18420"/>
    </cofactor>
</comment>
<gene>
    <name evidence="7" type="ORF">EDD27_7602</name>
</gene>
<dbReference type="PANTHER" id="PTHR43046">
    <property type="entry name" value="GDP-MANNOSE MANNOSYL HYDROLASE"/>
    <property type="match status" value="1"/>
</dbReference>
<dbReference type="Proteomes" id="UP000284824">
    <property type="component" value="Unassembled WGS sequence"/>
</dbReference>